<dbReference type="Pfam" id="PF04263">
    <property type="entry name" value="TPK_catalytic"/>
    <property type="match status" value="1"/>
</dbReference>
<keyword evidence="2" id="KW-0547">Nucleotide-binding</keyword>
<feature type="domain" description="Thiamin pyrophosphokinase catalytic" evidence="6">
    <location>
        <begin position="34"/>
        <end position="122"/>
    </location>
</feature>
<dbReference type="AlphaFoldDB" id="A0A521ANG0"/>
<dbReference type="GO" id="GO:0006772">
    <property type="term" value="P:thiamine metabolic process"/>
    <property type="evidence" value="ECO:0007669"/>
    <property type="project" value="UniProtKB-UniRule"/>
</dbReference>
<dbReference type="InterPro" id="IPR006282">
    <property type="entry name" value="Thi_PPkinase"/>
</dbReference>
<dbReference type="CDD" id="cd07995">
    <property type="entry name" value="TPK"/>
    <property type="match status" value="1"/>
</dbReference>
<dbReference type="GO" id="GO:0009229">
    <property type="term" value="P:thiamine diphosphate biosynthetic process"/>
    <property type="evidence" value="ECO:0007669"/>
    <property type="project" value="InterPro"/>
</dbReference>
<gene>
    <name evidence="7" type="ORF">SAMN06265221_101225</name>
</gene>
<keyword evidence="4" id="KW-0067">ATP-binding</keyword>
<evidence type="ECO:0000256" key="5">
    <source>
        <dbReference type="NCBIfam" id="TIGR01378"/>
    </source>
</evidence>
<dbReference type="InterPro" id="IPR036759">
    <property type="entry name" value="TPK_catalytic_sf"/>
</dbReference>
<evidence type="ECO:0000256" key="4">
    <source>
        <dbReference type="ARBA" id="ARBA00022840"/>
    </source>
</evidence>
<dbReference type="SUPFAM" id="SSF63999">
    <property type="entry name" value="Thiamin pyrophosphokinase, catalytic domain"/>
    <property type="match status" value="1"/>
</dbReference>
<dbReference type="GO" id="GO:0004788">
    <property type="term" value="F:thiamine diphosphokinase activity"/>
    <property type="evidence" value="ECO:0007669"/>
    <property type="project" value="UniProtKB-UniRule"/>
</dbReference>
<dbReference type="InterPro" id="IPR007371">
    <property type="entry name" value="TPK_catalytic"/>
</dbReference>
<dbReference type="EMBL" id="FXTK01000001">
    <property type="protein sequence ID" value="SMO36338.1"/>
    <property type="molecule type" value="Genomic_DNA"/>
</dbReference>
<dbReference type="Proteomes" id="UP000319014">
    <property type="component" value="Unassembled WGS sequence"/>
</dbReference>
<dbReference type="RefSeq" id="WP_142661335.1">
    <property type="nucleotide sequence ID" value="NZ_FXTK01000001.1"/>
</dbReference>
<dbReference type="NCBIfam" id="TIGR01378">
    <property type="entry name" value="thi_PPkinase"/>
    <property type="match status" value="1"/>
</dbReference>
<reference evidence="7 8" key="1">
    <citation type="submission" date="2017-05" db="EMBL/GenBank/DDBJ databases">
        <authorList>
            <person name="Varghese N."/>
            <person name="Submissions S."/>
        </authorList>
    </citation>
    <scope>NUCLEOTIDE SEQUENCE [LARGE SCALE GENOMIC DNA]</scope>
    <source>
        <strain evidence="7 8">DSM 100094</strain>
    </source>
</reference>
<protein>
    <recommendedName>
        <fullName evidence="5">Thiamine diphosphokinase</fullName>
        <ecNumber evidence="5">2.7.6.2</ecNumber>
    </recommendedName>
</protein>
<dbReference type="Gene3D" id="3.40.50.10240">
    <property type="entry name" value="Thiamin pyrophosphokinase, catalytic domain"/>
    <property type="match status" value="1"/>
</dbReference>
<dbReference type="PANTHER" id="PTHR41299">
    <property type="entry name" value="THIAMINE PYROPHOSPHOKINASE"/>
    <property type="match status" value="1"/>
</dbReference>
<keyword evidence="3 7" id="KW-0418">Kinase</keyword>
<evidence type="ECO:0000259" key="6">
    <source>
        <dbReference type="Pfam" id="PF04263"/>
    </source>
</evidence>
<sequence length="224" mass="22818">MTAPAPALTSDRPVTLIGGGPFSQADLELALPLAPLVVAADGGADAALAHGLDPSAVIGDFDSLSEAARNAIPDARLHRVKEQESTDFQKCLSRIAAPLVLAVGFSGARQDHFLAALNALARRIGPPCILIAGSDLIALCPPDMALDLPAGARVSLFPMGAARGRSTGLQWPIDGLEFAPDAAVGTSNRATGPVTLSIQGPMLICLPRDCLAALIAALSPAPAR</sequence>
<dbReference type="GO" id="GO:0016301">
    <property type="term" value="F:kinase activity"/>
    <property type="evidence" value="ECO:0007669"/>
    <property type="project" value="UniProtKB-KW"/>
</dbReference>
<accession>A0A521ANG0</accession>
<dbReference type="OrthoDB" id="7057856at2"/>
<dbReference type="PANTHER" id="PTHR41299:SF1">
    <property type="entry name" value="THIAMINE PYROPHOSPHOKINASE"/>
    <property type="match status" value="1"/>
</dbReference>
<proteinExistence type="predicted"/>
<dbReference type="SUPFAM" id="SSF63862">
    <property type="entry name" value="Thiamin pyrophosphokinase, substrate-binding domain"/>
    <property type="match status" value="1"/>
</dbReference>
<keyword evidence="1" id="KW-0808">Transferase</keyword>
<dbReference type="GO" id="GO:0005524">
    <property type="term" value="F:ATP binding"/>
    <property type="evidence" value="ECO:0007669"/>
    <property type="project" value="UniProtKB-KW"/>
</dbReference>
<dbReference type="InterPro" id="IPR036371">
    <property type="entry name" value="TPK_B1-bd_sf"/>
</dbReference>
<keyword evidence="8" id="KW-1185">Reference proteome</keyword>
<dbReference type="GO" id="GO:0030975">
    <property type="term" value="F:thiamine binding"/>
    <property type="evidence" value="ECO:0007669"/>
    <property type="project" value="InterPro"/>
</dbReference>
<evidence type="ECO:0000313" key="7">
    <source>
        <dbReference type="EMBL" id="SMO36338.1"/>
    </source>
</evidence>
<name>A0A521ANG0_9RHOB</name>
<evidence type="ECO:0000256" key="3">
    <source>
        <dbReference type="ARBA" id="ARBA00022777"/>
    </source>
</evidence>
<organism evidence="7 8">
    <name type="scientific">Paracoccus laeviglucosivorans</name>
    <dbReference type="NCBI Taxonomy" id="1197861"/>
    <lineage>
        <taxon>Bacteria</taxon>
        <taxon>Pseudomonadati</taxon>
        <taxon>Pseudomonadota</taxon>
        <taxon>Alphaproteobacteria</taxon>
        <taxon>Rhodobacterales</taxon>
        <taxon>Paracoccaceae</taxon>
        <taxon>Paracoccus</taxon>
    </lineage>
</organism>
<dbReference type="EC" id="2.7.6.2" evidence="5"/>
<evidence type="ECO:0000256" key="1">
    <source>
        <dbReference type="ARBA" id="ARBA00022679"/>
    </source>
</evidence>
<evidence type="ECO:0000256" key="2">
    <source>
        <dbReference type="ARBA" id="ARBA00022741"/>
    </source>
</evidence>
<evidence type="ECO:0000313" key="8">
    <source>
        <dbReference type="Proteomes" id="UP000319014"/>
    </source>
</evidence>
<dbReference type="InterPro" id="IPR053149">
    <property type="entry name" value="TPK"/>
</dbReference>